<dbReference type="Proteomes" id="UP001174136">
    <property type="component" value="Unassembled WGS sequence"/>
</dbReference>
<dbReference type="EMBL" id="JAOPHQ010002565">
    <property type="protein sequence ID" value="KAK0146588.1"/>
    <property type="molecule type" value="Genomic_DNA"/>
</dbReference>
<evidence type="ECO:0000313" key="4">
    <source>
        <dbReference type="Proteomes" id="UP001174136"/>
    </source>
</evidence>
<feature type="compositionally biased region" description="Low complexity" evidence="1">
    <location>
        <begin position="50"/>
        <end position="63"/>
    </location>
</feature>
<protein>
    <recommendedName>
        <fullName evidence="2">P2X purinoreceptor 7 intracellular domain-containing protein</fullName>
    </recommendedName>
</protein>
<evidence type="ECO:0000256" key="1">
    <source>
        <dbReference type="SAM" id="MobiDB-lite"/>
    </source>
</evidence>
<gene>
    <name evidence="3" type="ORF">N1851_014094</name>
</gene>
<dbReference type="PANTHER" id="PTHR36981:SF1">
    <property type="entry name" value="P2X PURINORECEPTOR 7 INTRACELLULAR DOMAIN-CONTAINING PROTEIN"/>
    <property type="match status" value="1"/>
</dbReference>
<dbReference type="InterPro" id="IPR046815">
    <property type="entry name" value="P2RX7_C"/>
</dbReference>
<feature type="region of interest" description="Disordered" evidence="1">
    <location>
        <begin position="45"/>
        <end position="65"/>
    </location>
</feature>
<dbReference type="PANTHER" id="PTHR36981">
    <property type="entry name" value="ZGC:195170"/>
    <property type="match status" value="1"/>
</dbReference>
<keyword evidence="4" id="KW-1185">Reference proteome</keyword>
<comment type="caution">
    <text evidence="3">The sequence shown here is derived from an EMBL/GenBank/DDBJ whole genome shotgun (WGS) entry which is preliminary data.</text>
</comment>
<organism evidence="3 4">
    <name type="scientific">Merluccius polli</name>
    <name type="common">Benguela hake</name>
    <name type="synonym">Merluccius cadenati</name>
    <dbReference type="NCBI Taxonomy" id="89951"/>
    <lineage>
        <taxon>Eukaryota</taxon>
        <taxon>Metazoa</taxon>
        <taxon>Chordata</taxon>
        <taxon>Craniata</taxon>
        <taxon>Vertebrata</taxon>
        <taxon>Euteleostomi</taxon>
        <taxon>Actinopterygii</taxon>
        <taxon>Neopterygii</taxon>
        <taxon>Teleostei</taxon>
        <taxon>Neoteleostei</taxon>
        <taxon>Acanthomorphata</taxon>
        <taxon>Zeiogadaria</taxon>
        <taxon>Gadariae</taxon>
        <taxon>Gadiformes</taxon>
        <taxon>Gadoidei</taxon>
        <taxon>Merlucciidae</taxon>
        <taxon>Merluccius</taxon>
    </lineage>
</organism>
<dbReference type="Pfam" id="PF20478">
    <property type="entry name" value="P2RX7_C"/>
    <property type="match status" value="1"/>
</dbReference>
<name>A0AA47MTU2_MERPO</name>
<feature type="domain" description="P2X purinoreceptor 7 intracellular" evidence="2">
    <location>
        <begin position="154"/>
        <end position="207"/>
    </location>
</feature>
<dbReference type="AlphaFoldDB" id="A0AA47MTU2"/>
<proteinExistence type="predicted"/>
<evidence type="ECO:0000259" key="2">
    <source>
        <dbReference type="Pfam" id="PF20478"/>
    </source>
</evidence>
<accession>A0AA47MTU2</accession>
<reference evidence="3" key="1">
    <citation type="journal article" date="2023" name="Front. Mar. Sci.">
        <title>A new Merluccius polli reference genome to investigate the effects of global change in West African waters.</title>
        <authorList>
            <person name="Mateo J.L."/>
            <person name="Blanco-Fernandez C."/>
            <person name="Garcia-Vazquez E."/>
            <person name="Machado-Schiaffino G."/>
        </authorList>
    </citation>
    <scope>NUCLEOTIDE SEQUENCE</scope>
    <source>
        <strain evidence="3">C29</strain>
        <tissue evidence="3">Fin</tissue>
    </source>
</reference>
<evidence type="ECO:0000313" key="3">
    <source>
        <dbReference type="EMBL" id="KAK0146588.1"/>
    </source>
</evidence>
<sequence>MAEGTEYADGYNMEDWDFDEVMVETGVRGYLYEPQYSDEQLRAMEEQEAAEAAAATAEAGDLPAADEEPAMARARADWWYLCSHVRQWTQNKKFQRCQFLLDEIKESEDDTDVCVVDHPSFAPHMDSGVLETYFRIPKVNWKRQPKPTGPNGRLSVKQFRLTAYRHFLEWVLQGERLGRGRRVVLPACVVQAIRQRYPAPDGQYCGHQEAEDAQDDL</sequence>